<evidence type="ECO:0000313" key="1">
    <source>
        <dbReference type="EMBL" id="CAJ2650104.1"/>
    </source>
</evidence>
<keyword evidence="2" id="KW-1185">Reference proteome</keyword>
<proteinExistence type="predicted"/>
<comment type="caution">
    <text evidence="1">The sequence shown here is derived from an EMBL/GenBank/DDBJ whole genome shotgun (WGS) entry which is preliminary data.</text>
</comment>
<organism evidence="1 2">
    <name type="scientific">Trifolium pratense</name>
    <name type="common">Red clover</name>
    <dbReference type="NCBI Taxonomy" id="57577"/>
    <lineage>
        <taxon>Eukaryota</taxon>
        <taxon>Viridiplantae</taxon>
        <taxon>Streptophyta</taxon>
        <taxon>Embryophyta</taxon>
        <taxon>Tracheophyta</taxon>
        <taxon>Spermatophyta</taxon>
        <taxon>Magnoliopsida</taxon>
        <taxon>eudicotyledons</taxon>
        <taxon>Gunneridae</taxon>
        <taxon>Pentapetalae</taxon>
        <taxon>rosids</taxon>
        <taxon>fabids</taxon>
        <taxon>Fabales</taxon>
        <taxon>Fabaceae</taxon>
        <taxon>Papilionoideae</taxon>
        <taxon>50 kb inversion clade</taxon>
        <taxon>NPAAA clade</taxon>
        <taxon>Hologalegina</taxon>
        <taxon>IRL clade</taxon>
        <taxon>Trifolieae</taxon>
        <taxon>Trifolium</taxon>
    </lineage>
</organism>
<dbReference type="Proteomes" id="UP001177021">
    <property type="component" value="Unassembled WGS sequence"/>
</dbReference>
<evidence type="ECO:0000313" key="2">
    <source>
        <dbReference type="Proteomes" id="UP001177021"/>
    </source>
</evidence>
<name>A0ACB0JYC9_TRIPR</name>
<gene>
    <name evidence="1" type="ORF">MILVUS5_LOCUS18026</name>
</gene>
<reference evidence="1" key="1">
    <citation type="submission" date="2023-10" db="EMBL/GenBank/DDBJ databases">
        <authorList>
            <person name="Rodriguez Cubillos JULIANA M."/>
            <person name="De Vega J."/>
        </authorList>
    </citation>
    <scope>NUCLEOTIDE SEQUENCE</scope>
</reference>
<dbReference type="EMBL" id="CASHSV030000109">
    <property type="protein sequence ID" value="CAJ2650104.1"/>
    <property type="molecule type" value="Genomic_DNA"/>
</dbReference>
<sequence>MTHTHTIVHNSIINLLPRENGSKMRRINIRNKESACDIISRCIIVTVVNAVMIPCIS</sequence>
<protein>
    <submittedName>
        <fullName evidence="1">Uncharacterized protein</fullName>
    </submittedName>
</protein>
<accession>A0ACB0JYC9</accession>